<dbReference type="Proteomes" id="UP001164929">
    <property type="component" value="Chromosome 19"/>
</dbReference>
<sequence length="32" mass="3403">MGKNHYSGEQSSIQGNVHFKSGKPLVSGSLLD</sequence>
<name>A0AAD6L918_9ROSI</name>
<dbReference type="EMBL" id="JAQIZT010000019">
    <property type="protein sequence ID" value="KAJ6951767.1"/>
    <property type="molecule type" value="Genomic_DNA"/>
</dbReference>
<evidence type="ECO:0000313" key="3">
    <source>
        <dbReference type="Proteomes" id="UP001164929"/>
    </source>
</evidence>
<protein>
    <submittedName>
        <fullName evidence="2">Uncharacterized protein</fullName>
    </submittedName>
</protein>
<comment type="caution">
    <text evidence="2">The sequence shown here is derived from an EMBL/GenBank/DDBJ whole genome shotgun (WGS) entry which is preliminary data.</text>
</comment>
<dbReference type="AlphaFoldDB" id="A0AAD6L918"/>
<evidence type="ECO:0000313" key="2">
    <source>
        <dbReference type="EMBL" id="KAJ6951767.1"/>
    </source>
</evidence>
<reference evidence="2" key="1">
    <citation type="journal article" date="2023" name="Mol. Ecol. Resour.">
        <title>Chromosome-level genome assembly of a triploid poplar Populus alba 'Berolinensis'.</title>
        <authorList>
            <person name="Chen S."/>
            <person name="Yu Y."/>
            <person name="Wang X."/>
            <person name="Wang S."/>
            <person name="Zhang T."/>
            <person name="Zhou Y."/>
            <person name="He R."/>
            <person name="Meng N."/>
            <person name="Wang Y."/>
            <person name="Liu W."/>
            <person name="Liu Z."/>
            <person name="Liu J."/>
            <person name="Guo Q."/>
            <person name="Huang H."/>
            <person name="Sederoff R.R."/>
            <person name="Wang G."/>
            <person name="Qu G."/>
            <person name="Chen S."/>
        </authorList>
    </citation>
    <scope>NUCLEOTIDE SEQUENCE</scope>
    <source>
        <strain evidence="2">SC-2020</strain>
    </source>
</reference>
<organism evidence="2 3">
    <name type="scientific">Populus alba x Populus x berolinensis</name>
    <dbReference type="NCBI Taxonomy" id="444605"/>
    <lineage>
        <taxon>Eukaryota</taxon>
        <taxon>Viridiplantae</taxon>
        <taxon>Streptophyta</taxon>
        <taxon>Embryophyta</taxon>
        <taxon>Tracheophyta</taxon>
        <taxon>Spermatophyta</taxon>
        <taxon>Magnoliopsida</taxon>
        <taxon>eudicotyledons</taxon>
        <taxon>Gunneridae</taxon>
        <taxon>Pentapetalae</taxon>
        <taxon>rosids</taxon>
        <taxon>fabids</taxon>
        <taxon>Malpighiales</taxon>
        <taxon>Salicaceae</taxon>
        <taxon>Saliceae</taxon>
        <taxon>Populus</taxon>
    </lineage>
</organism>
<accession>A0AAD6L918</accession>
<evidence type="ECO:0000256" key="1">
    <source>
        <dbReference type="SAM" id="MobiDB-lite"/>
    </source>
</evidence>
<proteinExistence type="predicted"/>
<gene>
    <name evidence="2" type="ORF">NC653_041039</name>
</gene>
<feature type="region of interest" description="Disordered" evidence="1">
    <location>
        <begin position="1"/>
        <end position="32"/>
    </location>
</feature>
<keyword evidence="3" id="KW-1185">Reference proteome</keyword>